<evidence type="ECO:0000256" key="5">
    <source>
        <dbReference type="SAM" id="MobiDB-lite"/>
    </source>
</evidence>
<gene>
    <name evidence="6" type="ORF">OSIN01602_LOCUS10469</name>
</gene>
<dbReference type="Pfam" id="PF09420">
    <property type="entry name" value="Nop16"/>
    <property type="match status" value="1"/>
</dbReference>
<name>A0A7S1ZIL3_TRICV</name>
<accession>A0A7S1ZIL3</accession>
<dbReference type="PANTHER" id="PTHR13243:SF1">
    <property type="entry name" value="NUCLEOLAR PROTEIN 16"/>
    <property type="match status" value="1"/>
</dbReference>
<dbReference type="PANTHER" id="PTHR13243">
    <property type="entry name" value="HSPC111 PROTEIN-RELATED"/>
    <property type="match status" value="1"/>
</dbReference>
<reference evidence="6" key="1">
    <citation type="submission" date="2021-01" db="EMBL/GenBank/DDBJ databases">
        <authorList>
            <person name="Corre E."/>
            <person name="Pelletier E."/>
            <person name="Niang G."/>
            <person name="Scheremetjew M."/>
            <person name="Finn R."/>
            <person name="Kale V."/>
            <person name="Holt S."/>
            <person name="Cochrane G."/>
            <person name="Meng A."/>
            <person name="Brown T."/>
            <person name="Cohen L."/>
        </authorList>
    </citation>
    <scope>NUCLEOTIDE SEQUENCE</scope>
    <source>
        <strain evidence="6">Grunow 1884</strain>
    </source>
</reference>
<evidence type="ECO:0000256" key="3">
    <source>
        <dbReference type="ARBA" id="ARBA00015522"/>
    </source>
</evidence>
<organism evidence="6">
    <name type="scientific">Trieres chinensis</name>
    <name type="common">Marine centric diatom</name>
    <name type="synonym">Odontella sinensis</name>
    <dbReference type="NCBI Taxonomy" id="1514140"/>
    <lineage>
        <taxon>Eukaryota</taxon>
        <taxon>Sar</taxon>
        <taxon>Stramenopiles</taxon>
        <taxon>Ochrophyta</taxon>
        <taxon>Bacillariophyta</taxon>
        <taxon>Mediophyceae</taxon>
        <taxon>Biddulphiophycidae</taxon>
        <taxon>Eupodiscales</taxon>
        <taxon>Parodontellaceae</taxon>
        <taxon>Trieres</taxon>
    </lineage>
</organism>
<evidence type="ECO:0000256" key="1">
    <source>
        <dbReference type="ARBA" id="ARBA00004604"/>
    </source>
</evidence>
<evidence type="ECO:0000313" key="6">
    <source>
        <dbReference type="EMBL" id="CAD9340068.1"/>
    </source>
</evidence>
<comment type="subcellular location">
    <subcellularLocation>
        <location evidence="1">Nucleus</location>
        <location evidence="1">Nucleolus</location>
    </subcellularLocation>
</comment>
<sequence>MAKARTKKRRAGRIGKVKLKTHAYAKFKPTNISDAKVRAKWDPRKSPAANMASMGLRPRPNEDGGSTAAGVRRRGLPVDPLVAPSGVGLGGLGKAGSAEGKGAVSNPVELFDVPESDVIPAKTKALRMLPVSVEDQEYLAKCMGKHGTDYGKMFRDTKVNNMQHTEGKLKKMCARFLLLTPDQLRVEVPEKVQHLMVRP</sequence>
<evidence type="ECO:0000256" key="2">
    <source>
        <dbReference type="ARBA" id="ARBA00008479"/>
    </source>
</evidence>
<dbReference type="AlphaFoldDB" id="A0A7S1ZIL3"/>
<feature type="region of interest" description="Disordered" evidence="5">
    <location>
        <begin position="35"/>
        <end position="73"/>
    </location>
</feature>
<keyword evidence="4" id="KW-0539">Nucleus</keyword>
<feature type="compositionally biased region" description="Basic and acidic residues" evidence="5">
    <location>
        <begin position="35"/>
        <end position="45"/>
    </location>
</feature>
<dbReference type="GO" id="GO:0005730">
    <property type="term" value="C:nucleolus"/>
    <property type="evidence" value="ECO:0007669"/>
    <property type="project" value="UniProtKB-SubCell"/>
</dbReference>
<dbReference type="InterPro" id="IPR019002">
    <property type="entry name" value="Ribosome_biogenesis_Nop16"/>
</dbReference>
<evidence type="ECO:0000256" key="4">
    <source>
        <dbReference type="ARBA" id="ARBA00023242"/>
    </source>
</evidence>
<dbReference type="GO" id="GO:0042273">
    <property type="term" value="P:ribosomal large subunit biogenesis"/>
    <property type="evidence" value="ECO:0007669"/>
    <property type="project" value="TreeGrafter"/>
</dbReference>
<dbReference type="EMBL" id="HBGO01018256">
    <property type="protein sequence ID" value="CAD9340068.1"/>
    <property type="molecule type" value="Transcribed_RNA"/>
</dbReference>
<proteinExistence type="inferred from homology"/>
<protein>
    <recommendedName>
        <fullName evidence="3">Nucleolar protein 16</fullName>
    </recommendedName>
</protein>
<comment type="similarity">
    <text evidence="2">Belongs to the NOP16 family.</text>
</comment>